<gene>
    <name evidence="2" type="ORF">P9271_14230</name>
</gene>
<keyword evidence="1" id="KW-0472">Membrane</keyword>
<sequence length="115" mass="12942">MLVITVPFLIFAIVLSKGKGVFLLAGYNTMSESEKEKYKEEELCKFMSKIMYGICLGLLLIALSEQFKTQVLLIIGLIIVIGLPFFSIVYVNTGNRFKKTHNEQNDRSQTNSTGL</sequence>
<accession>A0ABU6NZB7</accession>
<dbReference type="Pfam" id="PF12650">
    <property type="entry name" value="DUF3784"/>
    <property type="match status" value="1"/>
</dbReference>
<reference evidence="2 3" key="1">
    <citation type="submission" date="2023-03" db="EMBL/GenBank/DDBJ databases">
        <title>Bacillus Genome Sequencing.</title>
        <authorList>
            <person name="Dunlap C."/>
        </authorList>
    </citation>
    <scope>NUCLEOTIDE SEQUENCE [LARGE SCALE GENOMIC DNA]</scope>
    <source>
        <strain evidence="2 3">NRS-1717</strain>
    </source>
</reference>
<evidence type="ECO:0000256" key="1">
    <source>
        <dbReference type="SAM" id="Phobius"/>
    </source>
</evidence>
<name>A0ABU6NZB7_9BACI</name>
<protein>
    <submittedName>
        <fullName evidence="2">DUF3784 domain-containing protein</fullName>
    </submittedName>
</protein>
<comment type="caution">
    <text evidence="2">The sequence shown here is derived from an EMBL/GenBank/DDBJ whole genome shotgun (WGS) entry which is preliminary data.</text>
</comment>
<keyword evidence="1" id="KW-0812">Transmembrane</keyword>
<dbReference type="EMBL" id="JARTFS010000012">
    <property type="protein sequence ID" value="MED4402472.1"/>
    <property type="molecule type" value="Genomic_DNA"/>
</dbReference>
<keyword evidence="1" id="KW-1133">Transmembrane helix</keyword>
<feature type="transmembrane region" description="Helical" evidence="1">
    <location>
        <begin position="6"/>
        <end position="25"/>
    </location>
</feature>
<evidence type="ECO:0000313" key="3">
    <source>
        <dbReference type="Proteomes" id="UP001342826"/>
    </source>
</evidence>
<feature type="transmembrane region" description="Helical" evidence="1">
    <location>
        <begin position="70"/>
        <end position="91"/>
    </location>
</feature>
<proteinExistence type="predicted"/>
<dbReference type="InterPro" id="IPR017259">
    <property type="entry name" value="UCP037672"/>
</dbReference>
<dbReference type="Proteomes" id="UP001342826">
    <property type="component" value="Unassembled WGS sequence"/>
</dbReference>
<keyword evidence="3" id="KW-1185">Reference proteome</keyword>
<evidence type="ECO:0000313" key="2">
    <source>
        <dbReference type="EMBL" id="MED4402472.1"/>
    </source>
</evidence>
<organism evidence="2 3">
    <name type="scientific">Metabacillus fastidiosus</name>
    <dbReference type="NCBI Taxonomy" id="1458"/>
    <lineage>
        <taxon>Bacteria</taxon>
        <taxon>Bacillati</taxon>
        <taxon>Bacillota</taxon>
        <taxon>Bacilli</taxon>
        <taxon>Bacillales</taxon>
        <taxon>Bacillaceae</taxon>
        <taxon>Metabacillus</taxon>
    </lineage>
</organism>
<feature type="transmembrane region" description="Helical" evidence="1">
    <location>
        <begin position="46"/>
        <end position="64"/>
    </location>
</feature>